<dbReference type="AlphaFoldDB" id="A0AAG5DCC2"/>
<organism evidence="2 3">
    <name type="scientific">Anopheles atroparvus</name>
    <name type="common">European mosquito</name>
    <dbReference type="NCBI Taxonomy" id="41427"/>
    <lineage>
        <taxon>Eukaryota</taxon>
        <taxon>Metazoa</taxon>
        <taxon>Ecdysozoa</taxon>
        <taxon>Arthropoda</taxon>
        <taxon>Hexapoda</taxon>
        <taxon>Insecta</taxon>
        <taxon>Pterygota</taxon>
        <taxon>Neoptera</taxon>
        <taxon>Endopterygota</taxon>
        <taxon>Diptera</taxon>
        <taxon>Nematocera</taxon>
        <taxon>Culicoidea</taxon>
        <taxon>Culicidae</taxon>
        <taxon>Anophelinae</taxon>
        <taxon>Anopheles</taxon>
    </lineage>
</organism>
<feature type="transmembrane region" description="Helical" evidence="1">
    <location>
        <begin position="421"/>
        <end position="440"/>
    </location>
</feature>
<accession>A0AAG5DCC2</accession>
<keyword evidence="1" id="KW-0472">Membrane</keyword>
<keyword evidence="1" id="KW-0812">Transmembrane</keyword>
<dbReference type="EnsemblMetazoa" id="ENSAATROPT009400">
    <property type="protein sequence ID" value="ENSAATROPP008500"/>
    <property type="gene ID" value="ENSAATROPG007659"/>
</dbReference>
<sequence length="447" mass="50029">DDTQRSLSDSFLLLPVKFISLPCVGFTFSVLYFLLTYRKCSQKRRFRRDLIVSQLARFSQFRVQLLKYRRHEGTLGVQATARRQIRNVLAGELLQQLPVLDLLHFGQDRFDALAQVRLDRFLAPLGLLGRGGCARERDDDDAHVVPAALVQAGVDHLVRHLDQVVRQLEAAVYELAQLRVAHHVPHAVAREHQKLVRRLPVAAEDLRLGRNELLALPERRHVLVVVVAERAAHRQTAVHPLHHHRTARVLNALLLARQDRLVVLRGEHGLPVLAEDGPRVATVRHVQVLAGDERTDGRRARFVHAGLQLRDVAHRRVQLQEAGVDAARDVIVAELGRADDALEQIAGAVLRHVVACVPIEHGEVVPVLQPLAQARLGVVRVLHLAPPALHRANAEAESIALAVLVVFGRHWLLQKGTHRPAGFLFLLCAAMIPVGVLFSYDERRKKS</sequence>
<keyword evidence="1" id="KW-1133">Transmembrane helix</keyword>
<keyword evidence="3" id="KW-1185">Reference proteome</keyword>
<proteinExistence type="predicted"/>
<dbReference type="Proteomes" id="UP000075880">
    <property type="component" value="Unassembled WGS sequence"/>
</dbReference>
<evidence type="ECO:0000313" key="2">
    <source>
        <dbReference type="EnsemblMetazoa" id="ENSAATROPP008500"/>
    </source>
</evidence>
<protein>
    <submittedName>
        <fullName evidence="2">Uncharacterized protein</fullName>
    </submittedName>
</protein>
<name>A0AAG5DCC2_ANOAO</name>
<evidence type="ECO:0000313" key="3">
    <source>
        <dbReference type="Proteomes" id="UP000075880"/>
    </source>
</evidence>
<feature type="transmembrane region" description="Helical" evidence="1">
    <location>
        <begin position="12"/>
        <end position="35"/>
    </location>
</feature>
<evidence type="ECO:0000256" key="1">
    <source>
        <dbReference type="SAM" id="Phobius"/>
    </source>
</evidence>
<reference evidence="2" key="1">
    <citation type="submission" date="2024-04" db="UniProtKB">
        <authorList>
            <consortium name="EnsemblMetazoa"/>
        </authorList>
    </citation>
    <scope>IDENTIFICATION</scope>
    <source>
        <strain evidence="2">EBRO</strain>
    </source>
</reference>